<keyword evidence="4" id="KW-1003">Cell membrane</keyword>
<proteinExistence type="inferred from homology"/>
<dbReference type="EMBL" id="JAJOZR010000007">
    <property type="protein sequence ID" value="MCD7109766.1"/>
    <property type="molecule type" value="Genomic_DNA"/>
</dbReference>
<evidence type="ECO:0000256" key="2">
    <source>
        <dbReference type="ARBA" id="ARBA00010145"/>
    </source>
</evidence>
<accession>A0A9X1T0P8</accession>
<feature type="transmembrane region" description="Helical" evidence="8">
    <location>
        <begin position="110"/>
        <end position="130"/>
    </location>
</feature>
<dbReference type="AlphaFoldDB" id="A0A9X1T0P8"/>
<evidence type="ECO:0000256" key="6">
    <source>
        <dbReference type="ARBA" id="ARBA00022989"/>
    </source>
</evidence>
<organism evidence="9 10">
    <name type="scientific">Rhizobium quercicola</name>
    <dbReference type="NCBI Taxonomy" id="2901226"/>
    <lineage>
        <taxon>Bacteria</taxon>
        <taxon>Pseudomonadati</taxon>
        <taxon>Pseudomonadota</taxon>
        <taxon>Alphaproteobacteria</taxon>
        <taxon>Hyphomicrobiales</taxon>
        <taxon>Rhizobiaceae</taxon>
        <taxon>Rhizobium/Agrobacterium group</taxon>
        <taxon>Rhizobium</taxon>
    </lineage>
</organism>
<dbReference type="RefSeq" id="WP_231814669.1">
    <property type="nucleotide sequence ID" value="NZ_JAJOZR010000007.1"/>
</dbReference>
<comment type="subcellular location">
    <subcellularLocation>
        <location evidence="1">Cell membrane</location>
        <topology evidence="1">Multi-pass membrane protein</topology>
    </subcellularLocation>
</comment>
<dbReference type="InterPro" id="IPR004776">
    <property type="entry name" value="Mem_transp_PIN-like"/>
</dbReference>
<protein>
    <submittedName>
        <fullName evidence="9">AEC family transporter</fullName>
    </submittedName>
</protein>
<feature type="transmembrane region" description="Helical" evidence="8">
    <location>
        <begin position="6"/>
        <end position="25"/>
    </location>
</feature>
<feature type="transmembrane region" description="Helical" evidence="8">
    <location>
        <begin position="46"/>
        <end position="64"/>
    </location>
</feature>
<feature type="transmembrane region" description="Helical" evidence="8">
    <location>
        <begin position="136"/>
        <end position="157"/>
    </location>
</feature>
<evidence type="ECO:0000256" key="8">
    <source>
        <dbReference type="SAM" id="Phobius"/>
    </source>
</evidence>
<keyword evidence="7 8" id="KW-0472">Membrane</keyword>
<name>A0A9X1T0P8_9HYPH</name>
<feature type="transmembrane region" description="Helical" evidence="8">
    <location>
        <begin position="210"/>
        <end position="229"/>
    </location>
</feature>
<dbReference type="Pfam" id="PF03547">
    <property type="entry name" value="Mem_trans"/>
    <property type="match status" value="1"/>
</dbReference>
<evidence type="ECO:0000256" key="5">
    <source>
        <dbReference type="ARBA" id="ARBA00022692"/>
    </source>
</evidence>
<dbReference type="Proteomes" id="UP001139089">
    <property type="component" value="Unassembled WGS sequence"/>
</dbReference>
<reference evidence="9" key="1">
    <citation type="submission" date="2021-12" db="EMBL/GenBank/DDBJ databases">
        <authorList>
            <person name="Li Y."/>
        </authorList>
    </citation>
    <scope>NUCLEOTIDE SEQUENCE</scope>
    <source>
        <strain evidence="9">DKSPLA3</strain>
    </source>
</reference>
<comment type="caution">
    <text evidence="9">The sequence shown here is derived from an EMBL/GenBank/DDBJ whole genome shotgun (WGS) entry which is preliminary data.</text>
</comment>
<dbReference type="GO" id="GO:0055085">
    <property type="term" value="P:transmembrane transport"/>
    <property type="evidence" value="ECO:0007669"/>
    <property type="project" value="InterPro"/>
</dbReference>
<keyword evidence="6 8" id="KW-1133">Transmembrane helix</keyword>
<evidence type="ECO:0000256" key="4">
    <source>
        <dbReference type="ARBA" id="ARBA00022475"/>
    </source>
</evidence>
<feature type="transmembrane region" description="Helical" evidence="8">
    <location>
        <begin position="76"/>
        <end position="98"/>
    </location>
</feature>
<feature type="transmembrane region" description="Helical" evidence="8">
    <location>
        <begin position="267"/>
        <end position="288"/>
    </location>
</feature>
<dbReference type="PANTHER" id="PTHR36838">
    <property type="entry name" value="AUXIN EFFLUX CARRIER FAMILY PROTEIN"/>
    <property type="match status" value="1"/>
</dbReference>
<evidence type="ECO:0000313" key="9">
    <source>
        <dbReference type="EMBL" id="MCD7109766.1"/>
    </source>
</evidence>
<keyword evidence="10" id="KW-1185">Reference proteome</keyword>
<dbReference type="GO" id="GO:0005886">
    <property type="term" value="C:plasma membrane"/>
    <property type="evidence" value="ECO:0007669"/>
    <property type="project" value="UniProtKB-SubCell"/>
</dbReference>
<dbReference type="PANTHER" id="PTHR36838:SF3">
    <property type="entry name" value="TRANSPORTER AUXIN EFFLUX CARRIER EC FAMILY"/>
    <property type="match status" value="1"/>
</dbReference>
<feature type="transmembrane region" description="Helical" evidence="8">
    <location>
        <begin position="178"/>
        <end position="198"/>
    </location>
</feature>
<evidence type="ECO:0000313" key="10">
    <source>
        <dbReference type="Proteomes" id="UP001139089"/>
    </source>
</evidence>
<evidence type="ECO:0000256" key="1">
    <source>
        <dbReference type="ARBA" id="ARBA00004651"/>
    </source>
</evidence>
<dbReference type="Gene3D" id="1.20.1530.20">
    <property type="match status" value="1"/>
</dbReference>
<sequence length="331" mass="35039">MTDIFSLVAPFFGLILLGYGAAHLFGRRNRDGAEPARPGIEGMAWLNVYILYLALPSLFFTLISRTPIHELTRFDFIIADVAATYLIFTLIFVAALRLRRAPLAEATVQGLAAAYGNIGYMGPGLALLALGEHAAVPVALIFSVENVAHFITAPALMAVAGTERQNPARLALSVLRKILLHPFILATTIGVAAAAFQVQPPLAIRRLIEALAPTAAPCALFAMGVTLGLRPLKRAPVELTYIVPAKLLLHPTVMYLVLSAAGNFEPVWVQAAVLLAALPTATNVFVIAEQYGVGQERASATILITTALSMLSVTGLLALIGSGGVPADLFP</sequence>
<keyword evidence="5 8" id="KW-0812">Transmembrane</keyword>
<comment type="similarity">
    <text evidence="2">Belongs to the auxin efflux carrier (TC 2.A.69) family.</text>
</comment>
<keyword evidence="3" id="KW-0813">Transport</keyword>
<evidence type="ECO:0000256" key="3">
    <source>
        <dbReference type="ARBA" id="ARBA00022448"/>
    </source>
</evidence>
<gene>
    <name evidence="9" type="ORF">LRX75_12040</name>
</gene>
<feature type="transmembrane region" description="Helical" evidence="8">
    <location>
        <begin position="300"/>
        <end position="321"/>
    </location>
</feature>
<feature type="transmembrane region" description="Helical" evidence="8">
    <location>
        <begin position="241"/>
        <end position="261"/>
    </location>
</feature>
<evidence type="ECO:0000256" key="7">
    <source>
        <dbReference type="ARBA" id="ARBA00023136"/>
    </source>
</evidence>
<dbReference type="InterPro" id="IPR038770">
    <property type="entry name" value="Na+/solute_symporter_sf"/>
</dbReference>